<proteinExistence type="predicted"/>
<evidence type="ECO:0000259" key="1">
    <source>
        <dbReference type="Pfam" id="PF21832"/>
    </source>
</evidence>
<evidence type="ECO:0000259" key="2">
    <source>
        <dbReference type="Pfam" id="PF24880"/>
    </source>
</evidence>
<dbReference type="Proteomes" id="UP000515819">
    <property type="component" value="Chromosome"/>
</dbReference>
<feature type="domain" description="DUF6892" evidence="1">
    <location>
        <begin position="194"/>
        <end position="329"/>
    </location>
</feature>
<evidence type="ECO:0000313" key="3">
    <source>
        <dbReference type="EMBL" id="QNL99137.1"/>
    </source>
</evidence>
<dbReference type="EMBL" id="CP060632">
    <property type="protein sequence ID" value="QNL99137.1"/>
    <property type="molecule type" value="Genomic_DNA"/>
</dbReference>
<sequence>MNQVEVLDNGVVLNGNLLTFPLSYEDIRALFGEARINVQSDNHCEYFYDELGISFEGATAYLRNLKKQKAYIDETHNITSMTMYVTGENVFAESKTEKRYIGGLKVLNQNMSRDRLYPYILGYGYNSEIKDEQGNMVRQIHMDIVLKVEDERKRKDIPVYDGDQILLDVYIGFRPERPKSDENYNIMVPDESCLIFDTFNFKLAVIQELMYNQEVLKPYFDIYDYMIFKKAHWNLETDKNIRAAVSFFKELPIPASLAGLVKEINMDGSDEIYMQIAPEWDGRDERFDFRKVTKSEMEQFPNLKKMLIFGNERDAESLRKVCDPLGIEVEPMACTSV</sequence>
<reference evidence="3 4" key="1">
    <citation type="submission" date="2020-08" db="EMBL/GenBank/DDBJ databases">
        <authorList>
            <person name="Liu C."/>
            <person name="Sun Q."/>
        </authorList>
    </citation>
    <scope>NUCLEOTIDE SEQUENCE [LARGE SCALE GENOMIC DNA]</scope>
    <source>
        <strain evidence="3 4">NSJ-4</strain>
    </source>
</reference>
<dbReference type="RefSeq" id="WP_249321063.1">
    <property type="nucleotide sequence ID" value="NZ_CP060632.1"/>
</dbReference>
<name>A0A7G9FKQ6_9FIRM</name>
<dbReference type="AlphaFoldDB" id="A0A7G9FKQ6"/>
<dbReference type="Pfam" id="PF21832">
    <property type="entry name" value="DUF6892"/>
    <property type="match status" value="1"/>
</dbReference>
<dbReference type="InterPro" id="IPR056640">
    <property type="entry name" value="DUF7738"/>
</dbReference>
<protein>
    <submittedName>
        <fullName evidence="3">Uncharacterized protein</fullName>
    </submittedName>
</protein>
<dbReference type="InterPro" id="IPR054187">
    <property type="entry name" value="DUF6892"/>
</dbReference>
<gene>
    <name evidence="3" type="ORF">H9Q76_10395</name>
</gene>
<accession>A0A7G9FKQ6</accession>
<dbReference type="Pfam" id="PF24880">
    <property type="entry name" value="DUF7738"/>
    <property type="match status" value="1"/>
</dbReference>
<organism evidence="3 4">
    <name type="scientific">Wujia chipingensis</name>
    <dbReference type="NCBI Taxonomy" id="2763670"/>
    <lineage>
        <taxon>Bacteria</taxon>
        <taxon>Bacillati</taxon>
        <taxon>Bacillota</taxon>
        <taxon>Clostridia</taxon>
        <taxon>Lachnospirales</taxon>
        <taxon>Lachnospiraceae</taxon>
        <taxon>Wujia</taxon>
    </lineage>
</organism>
<keyword evidence="4" id="KW-1185">Reference proteome</keyword>
<evidence type="ECO:0000313" key="4">
    <source>
        <dbReference type="Proteomes" id="UP000515819"/>
    </source>
</evidence>
<feature type="domain" description="DUF7738" evidence="2">
    <location>
        <begin position="4"/>
        <end position="113"/>
    </location>
</feature>
<dbReference type="KEGG" id="wcp:H9Q76_10395"/>